<dbReference type="EMBL" id="DS269119">
    <property type="protein sequence ID" value="EFP09068.1"/>
    <property type="molecule type" value="Genomic_DNA"/>
</dbReference>
<sequence length="763" mass="87621">MTNFCHYFSATEWEEYVNDGKFSQLEELNEETLEQLGEMRSILVSLKFNVGDAKVNFDGHTWDHSSKNAPRHKPIYKKVSINGQNVFIIQCQSFEHGFFKKEILIIDGMQYVHYFLTSNDYPSERTAKKRRLTNVESAQFRDYLKKRTVSDARKLAEKDGLILTRKQASNQVKYSEDAITGKTGPKISFTEADIRDLDRFAPSGLKTSFSTDGNILDFTAMKTNEDQIRMFLSVSPRKEEIKRWQNHVENILKSDLDQKKKLITELSGETSAGFKFSNRMFIDTTFNIGHLYLTQLLGETKSFRTKQSGKVRTFTLAWMLHTNKMSCTHELFAKFIRRAFRMVSDGISSDPALTCLYMDGEQSLLEYSRILKTSPLRCDFHLFAQFSRKLGKSKFASQAKYIFGTMVNGYWKRGLLGSFDEEEYQKKLELIEPLLDAYLFKWLSDNKSMLLECSVVSAKLRAGHVLQFGTNNAIEANNGKLKMRVGKPRNISELVQSLIDYCEDEIREACRAACGYPDTVILSPEYSRDSVEEKQDMLKSIGLPASEMICWNMPIKLVYALNFADLNEKYEKAKKLDLLKMTPILWLLEDFSVDENSTERYDVLYVKNVHNSFRIVTIRKLSSVLGCSSCSDSDMLCAHRLRALSEMSSSDRMAELIKITGKMFPQKVTVHPRSGHKQSDRIGVRSSANNYHRNVNDISELSIFQQQNNTSEATSSLFNSTIEDVVEEPSTVDLDFSNDSLTATVENAVFFFFFFFLRKWLSS</sequence>
<reference evidence="1" key="1">
    <citation type="submission" date="2007-07" db="EMBL/GenBank/DDBJ databases">
        <title>PCAP assembly of the Caenorhabditis remanei genome.</title>
        <authorList>
            <consortium name="The Caenorhabditis remanei Sequencing Consortium"/>
            <person name="Wilson R.K."/>
        </authorList>
    </citation>
    <scope>NUCLEOTIDE SEQUENCE [LARGE SCALE GENOMIC DNA]</scope>
    <source>
        <strain evidence="1">PB4641</strain>
    </source>
</reference>
<evidence type="ECO:0000313" key="2">
    <source>
        <dbReference type="Proteomes" id="UP000008281"/>
    </source>
</evidence>
<dbReference type="AlphaFoldDB" id="E3NMX1"/>
<dbReference type="InParanoid" id="E3NMX1"/>
<gene>
    <name evidence="1" type="ORF">CRE_22182</name>
</gene>
<dbReference type="eggNOG" id="ENOG502T3HH">
    <property type="taxonomic scope" value="Eukaryota"/>
</dbReference>
<accession>E3NMX1</accession>
<organism evidence="2">
    <name type="scientific">Caenorhabditis remanei</name>
    <name type="common">Caenorhabditis vulgaris</name>
    <dbReference type="NCBI Taxonomy" id="31234"/>
    <lineage>
        <taxon>Eukaryota</taxon>
        <taxon>Metazoa</taxon>
        <taxon>Ecdysozoa</taxon>
        <taxon>Nematoda</taxon>
        <taxon>Chromadorea</taxon>
        <taxon>Rhabditida</taxon>
        <taxon>Rhabditina</taxon>
        <taxon>Rhabditomorpha</taxon>
        <taxon>Rhabditoidea</taxon>
        <taxon>Rhabditidae</taxon>
        <taxon>Peloderinae</taxon>
        <taxon>Caenorhabditis</taxon>
    </lineage>
</organism>
<name>E3NMX1_CAERE</name>
<keyword evidence="2" id="KW-1185">Reference proteome</keyword>
<protein>
    <submittedName>
        <fullName evidence="1">Uncharacterized protein</fullName>
    </submittedName>
</protein>
<evidence type="ECO:0000313" key="1">
    <source>
        <dbReference type="EMBL" id="EFP09068.1"/>
    </source>
</evidence>
<proteinExistence type="predicted"/>
<dbReference type="Proteomes" id="UP000008281">
    <property type="component" value="Unassembled WGS sequence"/>
</dbReference>
<dbReference type="HOGENOM" id="CLU_013969_0_0_1"/>